<dbReference type="Proteomes" id="UP001055811">
    <property type="component" value="Linkage Group LG05"/>
</dbReference>
<accession>A0ACB9CWG7</accession>
<evidence type="ECO:0000313" key="2">
    <source>
        <dbReference type="Proteomes" id="UP001055811"/>
    </source>
</evidence>
<reference evidence="1 2" key="2">
    <citation type="journal article" date="2022" name="Mol. Ecol. Resour.">
        <title>The genomes of chicory, endive, great burdock and yacon provide insights into Asteraceae paleo-polyploidization history and plant inulin production.</title>
        <authorList>
            <person name="Fan W."/>
            <person name="Wang S."/>
            <person name="Wang H."/>
            <person name="Wang A."/>
            <person name="Jiang F."/>
            <person name="Liu H."/>
            <person name="Zhao H."/>
            <person name="Xu D."/>
            <person name="Zhang Y."/>
        </authorList>
    </citation>
    <scope>NUCLEOTIDE SEQUENCE [LARGE SCALE GENOMIC DNA]</scope>
    <source>
        <strain evidence="2">cv. Punajuju</strain>
        <tissue evidence="1">Leaves</tissue>
    </source>
</reference>
<keyword evidence="2" id="KW-1185">Reference proteome</keyword>
<evidence type="ECO:0000313" key="1">
    <source>
        <dbReference type="EMBL" id="KAI3738667.1"/>
    </source>
</evidence>
<dbReference type="EMBL" id="CM042013">
    <property type="protein sequence ID" value="KAI3738667.1"/>
    <property type="molecule type" value="Genomic_DNA"/>
</dbReference>
<name>A0ACB9CWG7_CICIN</name>
<gene>
    <name evidence="1" type="ORF">L2E82_28742</name>
</gene>
<reference evidence="2" key="1">
    <citation type="journal article" date="2022" name="Mol. Ecol. Resour.">
        <title>The genomes of chicory, endive, great burdock and yacon provide insights into Asteraceae palaeo-polyploidization history and plant inulin production.</title>
        <authorList>
            <person name="Fan W."/>
            <person name="Wang S."/>
            <person name="Wang H."/>
            <person name="Wang A."/>
            <person name="Jiang F."/>
            <person name="Liu H."/>
            <person name="Zhao H."/>
            <person name="Xu D."/>
            <person name="Zhang Y."/>
        </authorList>
    </citation>
    <scope>NUCLEOTIDE SEQUENCE [LARGE SCALE GENOMIC DNA]</scope>
    <source>
        <strain evidence="2">cv. Punajuju</strain>
    </source>
</reference>
<protein>
    <submittedName>
        <fullName evidence="1">Uncharacterized protein</fullName>
    </submittedName>
</protein>
<sequence length="116" mass="12705">MSITIQRKIKHSLNPNSVVAQILLPSGVVYVEYSSSSDELVRFWENEDGKGLKSSKNVSLHSGGVLLINAGEDWLGIGAAHNTVSLFHRPQERLGGGVSKISTWQLYRTPKKSVAM</sequence>
<organism evidence="1 2">
    <name type="scientific">Cichorium intybus</name>
    <name type="common">Chicory</name>
    <dbReference type="NCBI Taxonomy" id="13427"/>
    <lineage>
        <taxon>Eukaryota</taxon>
        <taxon>Viridiplantae</taxon>
        <taxon>Streptophyta</taxon>
        <taxon>Embryophyta</taxon>
        <taxon>Tracheophyta</taxon>
        <taxon>Spermatophyta</taxon>
        <taxon>Magnoliopsida</taxon>
        <taxon>eudicotyledons</taxon>
        <taxon>Gunneridae</taxon>
        <taxon>Pentapetalae</taxon>
        <taxon>asterids</taxon>
        <taxon>campanulids</taxon>
        <taxon>Asterales</taxon>
        <taxon>Asteraceae</taxon>
        <taxon>Cichorioideae</taxon>
        <taxon>Cichorieae</taxon>
        <taxon>Cichoriinae</taxon>
        <taxon>Cichorium</taxon>
    </lineage>
</organism>
<comment type="caution">
    <text evidence="1">The sequence shown here is derived from an EMBL/GenBank/DDBJ whole genome shotgun (WGS) entry which is preliminary data.</text>
</comment>
<proteinExistence type="predicted"/>